<evidence type="ECO:0000256" key="1">
    <source>
        <dbReference type="PROSITE-ProRule" id="PRU00047"/>
    </source>
</evidence>
<dbReference type="InterPro" id="IPR001878">
    <property type="entry name" value="Znf_CCHC"/>
</dbReference>
<sequence>MEYKNNKDFVEGDVENSVNLGLAREEGEVISDNVGKEALNDEGIYKDKCVNVDGNGNDFEPVLNAEDTEGVFGTDNHELKMGGKFHLKLNTGERPIANKYREGKMKSTLERESNTKRSLATLLFDPSMSALPITVKQNSPSWIVHPLIGNQRNRPVTFLWVDEDNVKIRKFKCFLPGLFSSRNSFVHFMLCFGSAMEKQSASQLDYDDLEEINDDDMEEIDLKWQVVMISMRIKKFHKRTGRKVQFDTKDPFGFDKTKVECFNCHKIGHFARECRVKGNQDSTRRDARYNRNKNRDNGRRHAYQDDSKNLVTIDGEDIDWSRHVEEDAQNYAMMAYFSSNSGSLTMRDKLGDASVEITAYTLALKKSVFMNKASDLEDTPVNDRYADGMHVVPSPMTGNYMYSGPDVQIDYSKFTYGPKQTSADESDSKPSAYASCESDSSIETSTSIPEPVENASKVVCEPKVWTDAPIIEAYASDSNNDSVSNVQEDKKI</sequence>
<proteinExistence type="predicted"/>
<dbReference type="EMBL" id="BKCJ010004538">
    <property type="protein sequence ID" value="GEU61637.1"/>
    <property type="molecule type" value="Genomic_DNA"/>
</dbReference>
<name>A0A6L2LKW4_TANCI</name>
<feature type="domain" description="CCHC-type" evidence="3">
    <location>
        <begin position="261"/>
        <end position="275"/>
    </location>
</feature>
<evidence type="ECO:0000256" key="2">
    <source>
        <dbReference type="SAM" id="MobiDB-lite"/>
    </source>
</evidence>
<dbReference type="Pfam" id="PF00098">
    <property type="entry name" value="zf-CCHC"/>
    <property type="match status" value="1"/>
</dbReference>
<dbReference type="InterPro" id="IPR036875">
    <property type="entry name" value="Znf_CCHC_sf"/>
</dbReference>
<keyword evidence="1" id="KW-0479">Metal-binding</keyword>
<feature type="region of interest" description="Disordered" evidence="2">
    <location>
        <begin position="418"/>
        <end position="453"/>
    </location>
</feature>
<keyword evidence="1" id="KW-0863">Zinc-finger</keyword>
<dbReference type="SMART" id="SM00343">
    <property type="entry name" value="ZnF_C2HC"/>
    <property type="match status" value="1"/>
</dbReference>
<feature type="compositionally biased region" description="Low complexity" evidence="2">
    <location>
        <begin position="476"/>
        <end position="486"/>
    </location>
</feature>
<organism evidence="4">
    <name type="scientific">Tanacetum cinerariifolium</name>
    <name type="common">Dalmatian daisy</name>
    <name type="synonym">Chrysanthemum cinerariifolium</name>
    <dbReference type="NCBI Taxonomy" id="118510"/>
    <lineage>
        <taxon>Eukaryota</taxon>
        <taxon>Viridiplantae</taxon>
        <taxon>Streptophyta</taxon>
        <taxon>Embryophyta</taxon>
        <taxon>Tracheophyta</taxon>
        <taxon>Spermatophyta</taxon>
        <taxon>Magnoliopsida</taxon>
        <taxon>eudicotyledons</taxon>
        <taxon>Gunneridae</taxon>
        <taxon>Pentapetalae</taxon>
        <taxon>asterids</taxon>
        <taxon>campanulids</taxon>
        <taxon>Asterales</taxon>
        <taxon>Asteraceae</taxon>
        <taxon>Asteroideae</taxon>
        <taxon>Anthemideae</taxon>
        <taxon>Anthemidinae</taxon>
        <taxon>Tanacetum</taxon>
    </lineage>
</organism>
<dbReference type="AlphaFoldDB" id="A0A6L2LKW4"/>
<accession>A0A6L2LKW4</accession>
<keyword evidence="1" id="KW-0862">Zinc</keyword>
<evidence type="ECO:0000313" key="4">
    <source>
        <dbReference type="EMBL" id="GEU61637.1"/>
    </source>
</evidence>
<feature type="compositionally biased region" description="Low complexity" evidence="2">
    <location>
        <begin position="435"/>
        <end position="448"/>
    </location>
</feature>
<dbReference type="SUPFAM" id="SSF57756">
    <property type="entry name" value="Retrovirus zinc finger-like domains"/>
    <property type="match status" value="1"/>
</dbReference>
<dbReference type="PROSITE" id="PS50158">
    <property type="entry name" value="ZF_CCHC"/>
    <property type="match status" value="1"/>
</dbReference>
<feature type="region of interest" description="Disordered" evidence="2">
    <location>
        <begin position="473"/>
        <end position="492"/>
    </location>
</feature>
<reference evidence="4" key="1">
    <citation type="journal article" date="2019" name="Sci. Rep.">
        <title>Draft genome of Tanacetum cinerariifolium, the natural source of mosquito coil.</title>
        <authorList>
            <person name="Yamashiro T."/>
            <person name="Shiraishi A."/>
            <person name="Satake H."/>
            <person name="Nakayama K."/>
        </authorList>
    </citation>
    <scope>NUCLEOTIDE SEQUENCE</scope>
</reference>
<protein>
    <submittedName>
        <fullName evidence="4">Ribonuclease H-like domain-containing protein</fullName>
    </submittedName>
</protein>
<gene>
    <name evidence="4" type="ORF">Tci_033615</name>
</gene>
<dbReference type="Gene3D" id="4.10.60.10">
    <property type="entry name" value="Zinc finger, CCHC-type"/>
    <property type="match status" value="1"/>
</dbReference>
<dbReference type="GO" id="GO:0008270">
    <property type="term" value="F:zinc ion binding"/>
    <property type="evidence" value="ECO:0007669"/>
    <property type="project" value="UniProtKB-KW"/>
</dbReference>
<evidence type="ECO:0000259" key="3">
    <source>
        <dbReference type="PROSITE" id="PS50158"/>
    </source>
</evidence>
<dbReference type="GO" id="GO:0003676">
    <property type="term" value="F:nucleic acid binding"/>
    <property type="evidence" value="ECO:0007669"/>
    <property type="project" value="InterPro"/>
</dbReference>
<comment type="caution">
    <text evidence="4">The sequence shown here is derived from an EMBL/GenBank/DDBJ whole genome shotgun (WGS) entry which is preliminary data.</text>
</comment>